<gene>
    <name evidence="8" type="ORF">CJ030_MR4G021126</name>
</gene>
<evidence type="ECO:0000256" key="6">
    <source>
        <dbReference type="SAM" id="Coils"/>
    </source>
</evidence>
<evidence type="ECO:0000256" key="3">
    <source>
        <dbReference type="ARBA" id="ARBA00023125"/>
    </source>
</evidence>
<dbReference type="Pfam" id="PF00010">
    <property type="entry name" value="HLH"/>
    <property type="match status" value="1"/>
</dbReference>
<keyword evidence="9" id="KW-1185">Reference proteome</keyword>
<keyword evidence="3" id="KW-0238">DNA-binding</keyword>
<dbReference type="PROSITE" id="PS50888">
    <property type="entry name" value="BHLH"/>
    <property type="match status" value="1"/>
</dbReference>
<reference evidence="8 9" key="1">
    <citation type="journal article" date="2019" name="Plant Biotechnol. J.">
        <title>The red bayberry genome and genetic basis of sex determination.</title>
        <authorList>
            <person name="Jia H.M."/>
            <person name="Jia H.J."/>
            <person name="Cai Q.L."/>
            <person name="Wang Y."/>
            <person name="Zhao H.B."/>
            <person name="Yang W.F."/>
            <person name="Wang G.Y."/>
            <person name="Li Y.H."/>
            <person name="Zhan D.L."/>
            <person name="Shen Y.T."/>
            <person name="Niu Q.F."/>
            <person name="Chang L."/>
            <person name="Qiu J."/>
            <person name="Zhao L."/>
            <person name="Xie H.B."/>
            <person name="Fu W.Y."/>
            <person name="Jin J."/>
            <person name="Li X.W."/>
            <person name="Jiao Y."/>
            <person name="Zhou C.C."/>
            <person name="Tu T."/>
            <person name="Chai C.Y."/>
            <person name="Gao J.L."/>
            <person name="Fan L.J."/>
            <person name="van de Weg E."/>
            <person name="Wang J.Y."/>
            <person name="Gao Z.S."/>
        </authorList>
    </citation>
    <scope>NUCLEOTIDE SEQUENCE [LARGE SCALE GENOMIC DNA]</scope>
    <source>
        <tissue evidence="8">Leaves</tissue>
    </source>
</reference>
<protein>
    <submittedName>
        <fullName evidence="8">Transcription factor ORG2</fullName>
    </submittedName>
</protein>
<keyword evidence="6" id="KW-0175">Coiled coil</keyword>
<comment type="subcellular location">
    <subcellularLocation>
        <location evidence="1">Nucleus</location>
    </subcellularLocation>
</comment>
<dbReference type="AlphaFoldDB" id="A0A6A1VWQ7"/>
<dbReference type="InterPro" id="IPR015660">
    <property type="entry name" value="MASH1/Ascl1a-like"/>
</dbReference>
<dbReference type="EMBL" id="RXIC02000022">
    <property type="protein sequence ID" value="KAB1217195.1"/>
    <property type="molecule type" value="Genomic_DNA"/>
</dbReference>
<dbReference type="SUPFAM" id="SSF47459">
    <property type="entry name" value="HLH, helix-loop-helix DNA-binding domain"/>
    <property type="match status" value="1"/>
</dbReference>
<dbReference type="GO" id="GO:0000981">
    <property type="term" value="F:DNA-binding transcription factor activity, RNA polymerase II-specific"/>
    <property type="evidence" value="ECO:0007669"/>
    <property type="project" value="TreeGrafter"/>
</dbReference>
<evidence type="ECO:0000259" key="7">
    <source>
        <dbReference type="PROSITE" id="PS50888"/>
    </source>
</evidence>
<evidence type="ECO:0000313" key="8">
    <source>
        <dbReference type="EMBL" id="KAB1217195.1"/>
    </source>
</evidence>
<accession>A0A6A1VWQ7</accession>
<evidence type="ECO:0000313" key="9">
    <source>
        <dbReference type="Proteomes" id="UP000516437"/>
    </source>
</evidence>
<comment type="caution">
    <text evidence="8">The sequence shown here is derived from an EMBL/GenBank/DDBJ whole genome shotgun (WGS) entry which is preliminary data.</text>
</comment>
<keyword evidence="2" id="KW-0805">Transcription regulation</keyword>
<dbReference type="GO" id="GO:0046983">
    <property type="term" value="F:protein dimerization activity"/>
    <property type="evidence" value="ECO:0007669"/>
    <property type="project" value="InterPro"/>
</dbReference>
<dbReference type="OrthoDB" id="6106870at2759"/>
<dbReference type="Proteomes" id="UP000516437">
    <property type="component" value="Chromosome 4"/>
</dbReference>
<organism evidence="8 9">
    <name type="scientific">Morella rubra</name>
    <name type="common">Chinese bayberry</name>
    <dbReference type="NCBI Taxonomy" id="262757"/>
    <lineage>
        <taxon>Eukaryota</taxon>
        <taxon>Viridiplantae</taxon>
        <taxon>Streptophyta</taxon>
        <taxon>Embryophyta</taxon>
        <taxon>Tracheophyta</taxon>
        <taxon>Spermatophyta</taxon>
        <taxon>Magnoliopsida</taxon>
        <taxon>eudicotyledons</taxon>
        <taxon>Gunneridae</taxon>
        <taxon>Pentapetalae</taxon>
        <taxon>rosids</taxon>
        <taxon>fabids</taxon>
        <taxon>Fagales</taxon>
        <taxon>Myricaceae</taxon>
        <taxon>Morella</taxon>
    </lineage>
</organism>
<feature type="domain" description="BHLH" evidence="7">
    <location>
        <begin position="69"/>
        <end position="157"/>
    </location>
</feature>
<evidence type="ECO:0000256" key="4">
    <source>
        <dbReference type="ARBA" id="ARBA00023163"/>
    </source>
</evidence>
<dbReference type="InterPro" id="IPR011598">
    <property type="entry name" value="bHLH_dom"/>
</dbReference>
<proteinExistence type="predicted"/>
<keyword evidence="4" id="KW-0804">Transcription</keyword>
<evidence type="ECO:0000256" key="2">
    <source>
        <dbReference type="ARBA" id="ARBA00023015"/>
    </source>
</evidence>
<dbReference type="SMART" id="SM00353">
    <property type="entry name" value="HLH"/>
    <property type="match status" value="1"/>
</dbReference>
<dbReference type="GO" id="GO:0000977">
    <property type="term" value="F:RNA polymerase II transcription regulatory region sequence-specific DNA binding"/>
    <property type="evidence" value="ECO:0007669"/>
    <property type="project" value="TreeGrafter"/>
</dbReference>
<dbReference type="PANTHER" id="PTHR13935">
    <property type="entry name" value="ACHAETE-SCUTE TRANSCRIPTION FACTOR-RELATED"/>
    <property type="match status" value="1"/>
</dbReference>
<dbReference type="InterPro" id="IPR036638">
    <property type="entry name" value="HLH_DNA-bd_sf"/>
</dbReference>
<sequence>MLASPLTSFSTINAWPLEDPLRHDQHTNYIYTETNEASESFVHYPSSQPKVELNRSTPSTSISSDPTMFKKLYHNASERDRRKKINCLYSTLRALLPAAEQAVPYPPSVLFYFSFGFLERVLEEEELRTATPEDFIMLKKLSIPATVARVVKYVPELQQQVEELIQKKEELLSRISRQGEQFHQGNQRVQNPARSSSSSVSANWLNDREVMIQISTYKVDRSPLDEILLNLEKDGFLLQNASSFESSGGRVFYNLHLQVDRAHRLIDREVLNEKLLSLSEKGEDQFNHQNLGSIYFSDMPIQY</sequence>
<dbReference type="GO" id="GO:0090575">
    <property type="term" value="C:RNA polymerase II transcription regulator complex"/>
    <property type="evidence" value="ECO:0007669"/>
    <property type="project" value="TreeGrafter"/>
</dbReference>
<evidence type="ECO:0000256" key="5">
    <source>
        <dbReference type="ARBA" id="ARBA00023242"/>
    </source>
</evidence>
<dbReference type="Gene3D" id="4.10.280.10">
    <property type="entry name" value="Helix-loop-helix DNA-binding domain"/>
    <property type="match status" value="1"/>
</dbReference>
<feature type="coiled-coil region" evidence="6">
    <location>
        <begin position="154"/>
        <end position="181"/>
    </location>
</feature>
<dbReference type="PANTHER" id="PTHR13935:SF41">
    <property type="entry name" value="TRANSCRIPTION FACTOR ORG2-RELATED"/>
    <property type="match status" value="1"/>
</dbReference>
<keyword evidence="5" id="KW-0539">Nucleus</keyword>
<evidence type="ECO:0000256" key="1">
    <source>
        <dbReference type="ARBA" id="ARBA00004123"/>
    </source>
</evidence>
<name>A0A6A1VWQ7_9ROSI</name>